<evidence type="ECO:0008006" key="4">
    <source>
        <dbReference type="Google" id="ProtNLM"/>
    </source>
</evidence>
<accession>F0QBE5</accession>
<feature type="compositionally biased region" description="Low complexity" evidence="1">
    <location>
        <begin position="19"/>
        <end position="30"/>
    </location>
</feature>
<organism evidence="2 3">
    <name type="scientific">Paracidovorax avenae (strain ATCC 19860 / DSM 7227 / CCUG 15838 / JCM 20985 / LMG 2117 / NCPPB 1011)</name>
    <name type="common">Acidovorax avenae</name>
    <dbReference type="NCBI Taxonomy" id="643561"/>
    <lineage>
        <taxon>Bacteria</taxon>
        <taxon>Pseudomonadati</taxon>
        <taxon>Pseudomonadota</taxon>
        <taxon>Betaproteobacteria</taxon>
        <taxon>Burkholderiales</taxon>
        <taxon>Comamonadaceae</taxon>
        <taxon>Paracidovorax</taxon>
    </lineage>
</organism>
<feature type="region of interest" description="Disordered" evidence="1">
    <location>
        <begin position="204"/>
        <end position="241"/>
    </location>
</feature>
<feature type="compositionally biased region" description="Low complexity" evidence="1">
    <location>
        <begin position="37"/>
        <end position="51"/>
    </location>
</feature>
<dbReference type="GeneID" id="34237707"/>
<dbReference type="RefSeq" id="WP_013594622.1">
    <property type="nucleotide sequence ID" value="NC_015138.1"/>
</dbReference>
<evidence type="ECO:0000313" key="3">
    <source>
        <dbReference type="Proteomes" id="UP000002482"/>
    </source>
</evidence>
<dbReference type="Proteomes" id="UP000002482">
    <property type="component" value="Chromosome"/>
</dbReference>
<feature type="compositionally biased region" description="Basic and acidic residues" evidence="1">
    <location>
        <begin position="218"/>
        <end position="231"/>
    </location>
</feature>
<sequence>MRLSPLRSGSLPPTASLHGAPADGGLAAPGSEPAATPLRRSLSSPHLSPLSARDREAGIRREAALAARFGSCQPARGKAKTGADGQVTYRSPIQKQELEPAQHGYRRVRINPTRVLIAEHQGLETSTFFIRHQADLEAVRRVDRPADAAGMGAGPLQDLLRLDDLRAHRVQYKWDISANGSLVIGEVLVGAPEEVRERVAAGLRKKAEDASRAPAAMQEKKQKKEKKEKDAAGNPEPDPRQFMLGHVTLVGGALVAAPWQATRGLPQAHISGMLYARPDGTLCIDNDSGRFSEYEDRVPAHLQSVADMFARLGLPVAVDWKPKAPIPLARPVPRAQG</sequence>
<name>F0QBE5_PARA1</name>
<gene>
    <name evidence="2" type="ordered locus">Acav_2198</name>
</gene>
<protein>
    <recommendedName>
        <fullName evidence="4">Type III effector protein</fullName>
    </recommendedName>
</protein>
<keyword evidence="3" id="KW-1185">Reference proteome</keyword>
<dbReference type="OrthoDB" id="6008455at2"/>
<feature type="region of interest" description="Disordered" evidence="1">
    <location>
        <begin position="1"/>
        <end position="54"/>
    </location>
</feature>
<reference evidence="2" key="1">
    <citation type="submission" date="2011-02" db="EMBL/GenBank/DDBJ databases">
        <title>Complete sequence of Acidovorax avenae subsp. avenae ATCC 19860.</title>
        <authorList>
            <consortium name="US DOE Joint Genome Institute"/>
            <person name="Lucas S."/>
            <person name="Copeland A."/>
            <person name="Lapidus A."/>
            <person name="Cheng J.-F."/>
            <person name="Goodwin L."/>
            <person name="Pitluck S."/>
            <person name="Chertkov O."/>
            <person name="Held B."/>
            <person name="Detter J.C."/>
            <person name="Han C."/>
            <person name="Tapia R."/>
            <person name="Land M."/>
            <person name="Hauser L."/>
            <person name="Kyrpides N."/>
            <person name="Ivanova N."/>
            <person name="Ovchinnikova G."/>
            <person name="Pagani I."/>
            <person name="Gordon S."/>
            <person name="Woyke T."/>
        </authorList>
    </citation>
    <scope>NUCLEOTIDE SEQUENCE</scope>
    <source>
        <strain evidence="2">ATCC 19860</strain>
    </source>
</reference>
<proteinExistence type="predicted"/>
<dbReference type="HOGENOM" id="CLU_072600_0_0_4"/>
<evidence type="ECO:0000256" key="1">
    <source>
        <dbReference type="SAM" id="MobiDB-lite"/>
    </source>
</evidence>
<dbReference type="KEGG" id="aaa:Acav_2198"/>
<dbReference type="EMBL" id="CP002521">
    <property type="protein sequence ID" value="ADX46110.1"/>
    <property type="molecule type" value="Genomic_DNA"/>
</dbReference>
<dbReference type="AlphaFoldDB" id="F0QBE5"/>
<evidence type="ECO:0000313" key="2">
    <source>
        <dbReference type="EMBL" id="ADX46110.1"/>
    </source>
</evidence>
<dbReference type="NCBIfam" id="NF041375">
    <property type="entry name" value="XopV"/>
    <property type="match status" value="1"/>
</dbReference>